<reference evidence="3 4" key="1">
    <citation type="submission" date="2019-07" db="EMBL/GenBank/DDBJ databases">
        <authorList>
            <person name="Yang M."/>
            <person name="Zhao D."/>
            <person name="Xiang H."/>
        </authorList>
    </citation>
    <scope>NUCLEOTIDE SEQUENCE [LARGE SCALE GENOMIC DNA]</scope>
    <source>
        <strain evidence="3 4">IM1326</strain>
    </source>
</reference>
<dbReference type="AlphaFoldDB" id="A0A552X202"/>
<dbReference type="EMBL" id="VJWL01000002">
    <property type="protein sequence ID" value="TRW48909.1"/>
    <property type="molecule type" value="Genomic_DNA"/>
</dbReference>
<evidence type="ECO:0000256" key="1">
    <source>
        <dbReference type="ARBA" id="ARBA00006525"/>
    </source>
</evidence>
<dbReference type="InterPro" id="IPR003488">
    <property type="entry name" value="DprA"/>
</dbReference>
<dbReference type="OrthoDB" id="9785707at2"/>
<dbReference type="GO" id="GO:0009294">
    <property type="term" value="P:DNA-mediated transformation"/>
    <property type="evidence" value="ECO:0007669"/>
    <property type="project" value="InterPro"/>
</dbReference>
<protein>
    <submittedName>
        <fullName evidence="3">DNA-processing protein DprA</fullName>
    </submittedName>
</protein>
<keyword evidence="4" id="KW-1185">Reference proteome</keyword>
<dbReference type="Pfam" id="PF02481">
    <property type="entry name" value="DNA_processg_A"/>
    <property type="match status" value="1"/>
</dbReference>
<evidence type="ECO:0000259" key="2">
    <source>
        <dbReference type="Pfam" id="PF02481"/>
    </source>
</evidence>
<proteinExistence type="inferred from homology"/>
<dbReference type="Gene3D" id="3.40.50.450">
    <property type="match status" value="1"/>
</dbReference>
<dbReference type="InterPro" id="IPR057666">
    <property type="entry name" value="DrpA_SLOG"/>
</dbReference>
<accession>A0A552X202</accession>
<dbReference type="RefSeq" id="WP_143235894.1">
    <property type="nucleotide sequence ID" value="NZ_VJWL01000002.1"/>
</dbReference>
<name>A0A552X202_9GAMM</name>
<gene>
    <name evidence="3" type="ORF">FM042_07965</name>
</gene>
<dbReference type="PANTHER" id="PTHR43022:SF1">
    <property type="entry name" value="PROTEIN SMF"/>
    <property type="match status" value="1"/>
</dbReference>
<comment type="similarity">
    <text evidence="1">Belongs to the DprA/Smf family.</text>
</comment>
<sequence>MRELFEDKLDFGDAISPFIEMAAYEAIWQRKETSFSRIANYFKKNPFLKPSDMVGEEELSGNLELARKIINELSQSDVPFGIRVHGEPNYPEKLRDAKNPVEVLYYQGNWNLIHSPSIAIVGARKVTDEGLKRTRKITRLLVEAGYTIVSGLAEGVDTMAHQTAIKVGGRTIAVIGTPLTQVYPKSNTELQSKIAKDYLVISQVPFARYSQQDFRINRSFFPQRNITMSALTEATIIVEASDTSGTLYQARAAIAQGRKLFILDSCFKNHEISWPDQYLKKGAIRVKEFSDIIENLE</sequence>
<feature type="domain" description="Smf/DprA SLOG" evidence="2">
    <location>
        <begin position="84"/>
        <end position="296"/>
    </location>
</feature>
<dbReference type="PANTHER" id="PTHR43022">
    <property type="entry name" value="PROTEIN SMF"/>
    <property type="match status" value="1"/>
</dbReference>
<evidence type="ECO:0000313" key="3">
    <source>
        <dbReference type="EMBL" id="TRW48909.1"/>
    </source>
</evidence>
<comment type="caution">
    <text evidence="3">The sequence shown here is derived from an EMBL/GenBank/DDBJ whole genome shotgun (WGS) entry which is preliminary data.</text>
</comment>
<evidence type="ECO:0000313" key="4">
    <source>
        <dbReference type="Proteomes" id="UP000320359"/>
    </source>
</evidence>
<dbReference type="Proteomes" id="UP000320359">
    <property type="component" value="Unassembled WGS sequence"/>
</dbReference>
<dbReference type="SUPFAM" id="SSF102405">
    <property type="entry name" value="MCP/YpsA-like"/>
    <property type="match status" value="1"/>
</dbReference>
<organism evidence="3 4">
    <name type="scientific">Aliidiomarina halalkaliphila</name>
    <dbReference type="NCBI Taxonomy" id="2593535"/>
    <lineage>
        <taxon>Bacteria</taxon>
        <taxon>Pseudomonadati</taxon>
        <taxon>Pseudomonadota</taxon>
        <taxon>Gammaproteobacteria</taxon>
        <taxon>Alteromonadales</taxon>
        <taxon>Idiomarinaceae</taxon>
        <taxon>Aliidiomarina</taxon>
    </lineage>
</organism>